<feature type="domain" description="Chitin-binding type-2" evidence="8">
    <location>
        <begin position="344"/>
        <end position="402"/>
    </location>
</feature>
<reference evidence="9 10" key="1">
    <citation type="submission" date="2024-08" db="EMBL/GenBank/DDBJ databases">
        <authorList>
            <person name="Will J Nash"/>
            <person name="Angela Man"/>
            <person name="Seanna McTaggart"/>
            <person name="Kendall Baker"/>
            <person name="Tom Barker"/>
            <person name="Leah Catchpole"/>
            <person name="Alex Durrant"/>
            <person name="Karim Gharbi"/>
            <person name="Naomi Irish"/>
            <person name="Gemy Kaithakottil"/>
            <person name="Debby Ku"/>
            <person name="Aaliyah Providence"/>
            <person name="Felix Shaw"/>
            <person name="David Swarbreck"/>
            <person name="Chris Watkins"/>
            <person name="Ann M. McCartney"/>
            <person name="Giulio Formenti"/>
            <person name="Alice Mouton"/>
            <person name="Noel Vella"/>
            <person name="Bjorn M von Reumont"/>
            <person name="Adriana Vella"/>
            <person name="Wilfried Haerty"/>
        </authorList>
    </citation>
    <scope>NUCLEOTIDE SEQUENCE [LARGE SCALE GENOMIC DNA]</scope>
</reference>
<evidence type="ECO:0000256" key="6">
    <source>
        <dbReference type="SAM" id="MobiDB-lite"/>
    </source>
</evidence>
<feature type="chain" id="PRO_5047200215" description="Chitin-binding type-2 domain-containing protein" evidence="7">
    <location>
        <begin position="20"/>
        <end position="869"/>
    </location>
</feature>
<dbReference type="PROSITE" id="PS50940">
    <property type="entry name" value="CHIT_BIND_II"/>
    <property type="match status" value="9"/>
</dbReference>
<keyword evidence="10" id="KW-1185">Reference proteome</keyword>
<dbReference type="InterPro" id="IPR002557">
    <property type="entry name" value="Chitin-bd_dom"/>
</dbReference>
<dbReference type="Proteomes" id="UP001642520">
    <property type="component" value="Unassembled WGS sequence"/>
</dbReference>
<feature type="domain" description="Chitin-binding type-2" evidence="8">
    <location>
        <begin position="431"/>
        <end position="489"/>
    </location>
</feature>
<dbReference type="SUPFAM" id="SSF57625">
    <property type="entry name" value="Invertebrate chitin-binding proteins"/>
    <property type="match status" value="9"/>
</dbReference>
<feature type="domain" description="Chitin-binding type-2" evidence="8">
    <location>
        <begin position="692"/>
        <end position="750"/>
    </location>
</feature>
<dbReference type="Pfam" id="PF01607">
    <property type="entry name" value="CBM_14"/>
    <property type="match status" value="9"/>
</dbReference>
<evidence type="ECO:0000256" key="1">
    <source>
        <dbReference type="ARBA" id="ARBA00022669"/>
    </source>
</evidence>
<feature type="region of interest" description="Disordered" evidence="6">
    <location>
        <begin position="404"/>
        <end position="433"/>
    </location>
</feature>
<feature type="region of interest" description="Disordered" evidence="6">
    <location>
        <begin position="228"/>
        <end position="259"/>
    </location>
</feature>
<dbReference type="SMART" id="SM00494">
    <property type="entry name" value="ChtBD2"/>
    <property type="match status" value="9"/>
</dbReference>
<feature type="domain" description="Chitin-binding type-2" evidence="8">
    <location>
        <begin position="518"/>
        <end position="576"/>
    </location>
</feature>
<keyword evidence="5" id="KW-0325">Glycoprotein</keyword>
<dbReference type="Gene3D" id="2.170.140.10">
    <property type="entry name" value="Chitin binding domain"/>
    <property type="match status" value="9"/>
</dbReference>
<keyword evidence="1" id="KW-0147">Chitin-binding</keyword>
<proteinExistence type="predicted"/>
<feature type="compositionally biased region" description="Pro residues" evidence="6">
    <location>
        <begin position="233"/>
        <end position="245"/>
    </location>
</feature>
<feature type="compositionally biased region" description="Low complexity" evidence="6">
    <location>
        <begin position="491"/>
        <end position="506"/>
    </location>
</feature>
<sequence>MKPSIVVALAAVLVASVSASDLPRCPDIDEDDVILLPNPDDCTKYYVCDEGQPILMNCSKGLIFDPKQKVCTWGDVKTCVVRPDHTKTSTTPSTTSTVPNDSPTTSEEDETDAELREHSRPPRPSRPTEGPRPSRPPRPTEEPRPPRPSRPTEGPRPSRSPRPTASAENAVQCPPHNRGEVILLPKEDDCTAFYSCNEGTPFLMKCGEGLVFDSEKQACDWGDVQCKSHPTETTPPPTTAPPSQPEPSRTIRPSQNQVHCPEHNRGEVILLPKEDDCTAFYSCNEGTPILMKCGEGLVFDSEKQACDWGDVQCKSHPTGTTLPPTTPRSSQPEPSRTIRPSQNQVHCPEHNRGEVVLLPKEDDCTAFYSCNEGTPILMKCGEGLVFDSEKQACDWGDVQCKSHPTGTTLPPTTAPPSQPEPSRTIRPSQNQVHCPEHNRGEVILLPKEDDCTAFYSCNEGTPILMKCGEGLVFDSEKQACDWGDVQCKSHPTGTTLPPTTAPTSQPEPSRTIRPSQNQVHCPEHNRGEVVLLPKEDDCTAFYSCNEGTPILMKCGEGLVFDSEKQACDWGDVQCKSHPTGTTLPPTTAPPSQPEPSRTIRPSQNQVHCPEHNRGEVILLPKEDDCTAFYSCNEGTPILMKCGEGLVFDSEKQACDWGDVQCKSHPTGTTLPPTTAPPSQPEPSRTIRPSENQVHCPEHNRGEVILLPKEDDCTAFYSCNEGTPILMKCGEGLVFDSDKQVCYRGNVQCKNRPTTPSHILPKCPPHNDVDVSLLPNPDDPTTFYSCVEGVPILMHCGDGLIFDPRDRVCEYSGLSSKHGSTESSHSHDHHNHHNHHTRTSTSTTAASTSISTKLIFQEPSGQKSTLLISL</sequence>
<dbReference type="InterPro" id="IPR051940">
    <property type="entry name" value="Chitin_bind-dev_reg"/>
</dbReference>
<feature type="region of interest" description="Disordered" evidence="6">
    <location>
        <begin position="578"/>
        <end position="607"/>
    </location>
</feature>
<feature type="domain" description="Chitin-binding type-2" evidence="8">
    <location>
        <begin position="605"/>
        <end position="663"/>
    </location>
</feature>
<feature type="compositionally biased region" description="Polar residues" evidence="6">
    <location>
        <begin position="328"/>
        <end position="345"/>
    </location>
</feature>
<evidence type="ECO:0000256" key="7">
    <source>
        <dbReference type="SAM" id="SignalP"/>
    </source>
</evidence>
<evidence type="ECO:0000259" key="8">
    <source>
        <dbReference type="PROSITE" id="PS50940"/>
    </source>
</evidence>
<gene>
    <name evidence="9" type="ORF">XYLVIOL_LOCUS7347</name>
</gene>
<feature type="region of interest" description="Disordered" evidence="6">
    <location>
        <begin position="83"/>
        <end position="174"/>
    </location>
</feature>
<evidence type="ECO:0000313" key="9">
    <source>
        <dbReference type="EMBL" id="CAL7945671.1"/>
    </source>
</evidence>
<feature type="signal peptide" evidence="7">
    <location>
        <begin position="1"/>
        <end position="19"/>
    </location>
</feature>
<keyword evidence="4" id="KW-1015">Disulfide bond</keyword>
<feature type="domain" description="Chitin-binding type-2" evidence="8">
    <location>
        <begin position="22"/>
        <end position="81"/>
    </location>
</feature>
<keyword evidence="2 7" id="KW-0732">Signal</keyword>
<comment type="caution">
    <text evidence="9">The sequence shown here is derived from an EMBL/GenBank/DDBJ whole genome shotgun (WGS) entry which is preliminary data.</text>
</comment>
<evidence type="ECO:0000256" key="2">
    <source>
        <dbReference type="ARBA" id="ARBA00022729"/>
    </source>
</evidence>
<feature type="domain" description="Chitin-binding type-2" evidence="8">
    <location>
        <begin position="257"/>
        <end position="315"/>
    </location>
</feature>
<dbReference type="PANTHER" id="PTHR23301:SF0">
    <property type="entry name" value="CHITIN-BINDING TYPE-2 DOMAIN-CONTAINING PROTEIN-RELATED"/>
    <property type="match status" value="1"/>
</dbReference>
<feature type="compositionally biased region" description="Low complexity" evidence="6">
    <location>
        <begin position="88"/>
        <end position="105"/>
    </location>
</feature>
<feature type="domain" description="Chitin-binding type-2" evidence="8">
    <location>
        <begin position="759"/>
        <end position="810"/>
    </location>
</feature>
<dbReference type="PANTHER" id="PTHR23301">
    <property type="entry name" value="CHITIN BINDING PERITROPHIN-A"/>
    <property type="match status" value="1"/>
</dbReference>
<feature type="region of interest" description="Disordered" evidence="6">
    <location>
        <begin position="665"/>
        <end position="693"/>
    </location>
</feature>
<dbReference type="EMBL" id="CAXAJV020001294">
    <property type="protein sequence ID" value="CAL7945671.1"/>
    <property type="molecule type" value="Genomic_DNA"/>
</dbReference>
<feature type="region of interest" description="Disordered" evidence="6">
    <location>
        <begin position="491"/>
        <end position="520"/>
    </location>
</feature>
<organism evidence="9 10">
    <name type="scientific">Xylocopa violacea</name>
    <name type="common">Violet carpenter bee</name>
    <name type="synonym">Apis violacea</name>
    <dbReference type="NCBI Taxonomy" id="135666"/>
    <lineage>
        <taxon>Eukaryota</taxon>
        <taxon>Metazoa</taxon>
        <taxon>Ecdysozoa</taxon>
        <taxon>Arthropoda</taxon>
        <taxon>Hexapoda</taxon>
        <taxon>Insecta</taxon>
        <taxon>Pterygota</taxon>
        <taxon>Neoptera</taxon>
        <taxon>Endopterygota</taxon>
        <taxon>Hymenoptera</taxon>
        <taxon>Apocrita</taxon>
        <taxon>Aculeata</taxon>
        <taxon>Apoidea</taxon>
        <taxon>Anthophila</taxon>
        <taxon>Apidae</taxon>
        <taxon>Xylocopa</taxon>
        <taxon>Xylocopa</taxon>
    </lineage>
</organism>
<accession>A0ABP1NXA6</accession>
<evidence type="ECO:0000256" key="4">
    <source>
        <dbReference type="ARBA" id="ARBA00023157"/>
    </source>
</evidence>
<feature type="region of interest" description="Disordered" evidence="6">
    <location>
        <begin position="317"/>
        <end position="346"/>
    </location>
</feature>
<feature type="region of interest" description="Disordered" evidence="6">
    <location>
        <begin position="818"/>
        <end position="845"/>
    </location>
</feature>
<evidence type="ECO:0000313" key="10">
    <source>
        <dbReference type="Proteomes" id="UP001642520"/>
    </source>
</evidence>
<feature type="compositionally biased region" description="Basic residues" evidence="6">
    <location>
        <begin position="826"/>
        <end position="837"/>
    </location>
</feature>
<feature type="domain" description="Chitin-binding type-2" evidence="8">
    <location>
        <begin position="170"/>
        <end position="228"/>
    </location>
</feature>
<name>A0ABP1NXA6_XYLVO</name>
<feature type="compositionally biased region" description="Low complexity" evidence="6">
    <location>
        <begin position="151"/>
        <end position="164"/>
    </location>
</feature>
<dbReference type="InterPro" id="IPR036508">
    <property type="entry name" value="Chitin-bd_dom_sf"/>
</dbReference>
<keyword evidence="3" id="KW-0677">Repeat</keyword>
<evidence type="ECO:0000256" key="3">
    <source>
        <dbReference type="ARBA" id="ARBA00022737"/>
    </source>
</evidence>
<evidence type="ECO:0000256" key="5">
    <source>
        <dbReference type="ARBA" id="ARBA00023180"/>
    </source>
</evidence>
<protein>
    <recommendedName>
        <fullName evidence="8">Chitin-binding type-2 domain-containing protein</fullName>
    </recommendedName>
</protein>